<feature type="signal peptide" evidence="4">
    <location>
        <begin position="1"/>
        <end position="28"/>
    </location>
</feature>
<dbReference type="RefSeq" id="WP_165138687.1">
    <property type="nucleotide sequence ID" value="NZ_JAALLT010000001.1"/>
</dbReference>
<dbReference type="Proteomes" id="UP000473278">
    <property type="component" value="Unassembled WGS sequence"/>
</dbReference>
<evidence type="ECO:0000256" key="2">
    <source>
        <dbReference type="ARBA" id="ARBA00022729"/>
    </source>
</evidence>
<name>A0A6M1SXW3_9BACT</name>
<keyword evidence="6" id="KW-1185">Reference proteome</keyword>
<organism evidence="5 6">
    <name type="scientific">Halalkalibaculum roseum</name>
    <dbReference type="NCBI Taxonomy" id="2709311"/>
    <lineage>
        <taxon>Bacteria</taxon>
        <taxon>Pseudomonadati</taxon>
        <taxon>Balneolota</taxon>
        <taxon>Balneolia</taxon>
        <taxon>Balneolales</taxon>
        <taxon>Balneolaceae</taxon>
        <taxon>Halalkalibaculum</taxon>
    </lineage>
</organism>
<gene>
    <name evidence="5" type="ORF">G3570_02095</name>
</gene>
<keyword evidence="3" id="KW-0479">Metal-binding</keyword>
<evidence type="ECO:0000313" key="6">
    <source>
        <dbReference type="Proteomes" id="UP000473278"/>
    </source>
</evidence>
<dbReference type="PIRSF" id="PIRSF002825">
    <property type="entry name" value="CfbpA"/>
    <property type="match status" value="1"/>
</dbReference>
<dbReference type="GO" id="GO:0030288">
    <property type="term" value="C:outer membrane-bounded periplasmic space"/>
    <property type="evidence" value="ECO:0007669"/>
    <property type="project" value="TreeGrafter"/>
</dbReference>
<feature type="binding site" evidence="3">
    <location>
        <position position="224"/>
    </location>
    <ligand>
        <name>Fe cation</name>
        <dbReference type="ChEBI" id="CHEBI:24875"/>
    </ligand>
</feature>
<dbReference type="Pfam" id="PF13416">
    <property type="entry name" value="SBP_bac_8"/>
    <property type="match status" value="1"/>
</dbReference>
<evidence type="ECO:0000256" key="4">
    <source>
        <dbReference type="SAM" id="SignalP"/>
    </source>
</evidence>
<dbReference type="CDD" id="cd13543">
    <property type="entry name" value="PBP2_Fbp"/>
    <property type="match status" value="1"/>
</dbReference>
<dbReference type="PANTHER" id="PTHR30006">
    <property type="entry name" value="THIAMINE-BINDING PERIPLASMIC PROTEIN-RELATED"/>
    <property type="match status" value="1"/>
</dbReference>
<keyword evidence="2 4" id="KW-0732">Signal</keyword>
<dbReference type="InterPro" id="IPR006059">
    <property type="entry name" value="SBP"/>
</dbReference>
<keyword evidence="3" id="KW-0408">Iron</keyword>
<protein>
    <submittedName>
        <fullName evidence="5">Iron ABC transporter substrate-binding protein</fullName>
    </submittedName>
</protein>
<dbReference type="SUPFAM" id="SSF53850">
    <property type="entry name" value="Periplasmic binding protein-like II"/>
    <property type="match status" value="1"/>
</dbReference>
<dbReference type="AlphaFoldDB" id="A0A6M1SXW3"/>
<feature type="chain" id="PRO_5026651719" evidence="4">
    <location>
        <begin position="29"/>
        <end position="354"/>
    </location>
</feature>
<dbReference type="Gene3D" id="3.40.190.10">
    <property type="entry name" value="Periplasmic binding protein-like II"/>
    <property type="match status" value="2"/>
</dbReference>
<evidence type="ECO:0000256" key="1">
    <source>
        <dbReference type="ARBA" id="ARBA00008520"/>
    </source>
</evidence>
<reference evidence="5 6" key="1">
    <citation type="submission" date="2020-02" db="EMBL/GenBank/DDBJ databases">
        <title>Balneolaceae bacterium YR4-1, complete genome.</title>
        <authorList>
            <person name="Li Y."/>
            <person name="Wu S."/>
        </authorList>
    </citation>
    <scope>NUCLEOTIDE SEQUENCE [LARGE SCALE GENOMIC DNA]</scope>
    <source>
        <strain evidence="5 6">YR4-1</strain>
    </source>
</reference>
<accession>A0A6M1SXW3</accession>
<dbReference type="InterPro" id="IPR026045">
    <property type="entry name" value="Ferric-bd"/>
</dbReference>
<evidence type="ECO:0000313" key="5">
    <source>
        <dbReference type="EMBL" id="NGP75407.1"/>
    </source>
</evidence>
<evidence type="ECO:0000256" key="3">
    <source>
        <dbReference type="PIRSR" id="PIRSR002825-1"/>
    </source>
</evidence>
<dbReference type="GO" id="GO:0046872">
    <property type="term" value="F:metal ion binding"/>
    <property type="evidence" value="ECO:0007669"/>
    <property type="project" value="UniProtKB-KW"/>
</dbReference>
<dbReference type="PROSITE" id="PS51257">
    <property type="entry name" value="PROKAR_LIPOPROTEIN"/>
    <property type="match status" value="1"/>
</dbReference>
<comment type="similarity">
    <text evidence="1">Belongs to the bacterial solute-binding protein 1 family.</text>
</comment>
<dbReference type="PANTHER" id="PTHR30006:SF15">
    <property type="entry name" value="IRON-UTILIZATION PERIPLASMIC PROTEIN"/>
    <property type="match status" value="1"/>
</dbReference>
<sequence>MNTLKTLLSVCLALLVSLSIVSCSQESADELIVYSGRSQALVDDLVDQFKKETGANIKVRYGNDAELLAILNEEGDKSPADVIWANTTGALSNATEQDLLTTLPDSLLAKPAAYSSTSGKWIPITVRFRVMVYNPDNVDPSDLPASVMDLPDMEEFEGRVGWTPTYSSFYDFITAMRITQGEEDTRRWLLKMQQLNPKAYNSNTPMVQGVAAGEIDIALTNHYYPIQMKYGGAEGYFEGYEHYGQPEPDPEANYETYHFEEGDIGNLALVTGAGQLKTADNAELAQQFLSFLLSKEAQEYAARSVNEYPVTKGVNLPEFMLDEEEAFELSPDYNYEQLQQLEETLNLLREAGLI</sequence>
<proteinExistence type="inferred from homology"/>
<feature type="binding site" evidence="3">
    <location>
        <position position="223"/>
    </location>
    <ligand>
        <name>Fe cation</name>
        <dbReference type="ChEBI" id="CHEBI:24875"/>
    </ligand>
</feature>
<comment type="caution">
    <text evidence="5">The sequence shown here is derived from an EMBL/GenBank/DDBJ whole genome shotgun (WGS) entry which is preliminary data.</text>
</comment>
<dbReference type="EMBL" id="JAALLT010000001">
    <property type="protein sequence ID" value="NGP75407.1"/>
    <property type="molecule type" value="Genomic_DNA"/>
</dbReference>